<name>A0A0N4WRV9_HAEPC</name>
<dbReference type="WBParaSite" id="HPLM_0001424201-mRNA-1">
    <property type="protein sequence ID" value="HPLM_0001424201-mRNA-1"/>
    <property type="gene ID" value="HPLM_0001424201"/>
</dbReference>
<feature type="region of interest" description="Disordered" evidence="1">
    <location>
        <begin position="77"/>
        <end position="115"/>
    </location>
</feature>
<protein>
    <submittedName>
        <fullName evidence="2">G_PROTEIN_RECEP_F1_2 domain-containing protein</fullName>
    </submittedName>
</protein>
<accession>A0A0N4WRV9</accession>
<proteinExistence type="predicted"/>
<evidence type="ECO:0000256" key="1">
    <source>
        <dbReference type="SAM" id="MobiDB-lite"/>
    </source>
</evidence>
<dbReference type="AlphaFoldDB" id="A0A0N4WRV9"/>
<feature type="compositionally biased region" description="Polar residues" evidence="1">
    <location>
        <begin position="102"/>
        <end position="115"/>
    </location>
</feature>
<sequence>LFVLLKDCINLLFNINSFANPMLYFLFTRQFRDLRVSFRHFTPSRSGSLPVNVNRGSTCKPIAVSVRGTTQLRRYTDMASKNPYDEDVSDRSESLPIWPLTPKTSLTTDRQYVDP</sequence>
<organism evidence="2">
    <name type="scientific">Haemonchus placei</name>
    <name type="common">Barber's pole worm</name>
    <dbReference type="NCBI Taxonomy" id="6290"/>
    <lineage>
        <taxon>Eukaryota</taxon>
        <taxon>Metazoa</taxon>
        <taxon>Ecdysozoa</taxon>
        <taxon>Nematoda</taxon>
        <taxon>Chromadorea</taxon>
        <taxon>Rhabditida</taxon>
        <taxon>Rhabditina</taxon>
        <taxon>Rhabditomorpha</taxon>
        <taxon>Strongyloidea</taxon>
        <taxon>Trichostrongylidae</taxon>
        <taxon>Haemonchus</taxon>
    </lineage>
</organism>
<reference evidence="2" key="1">
    <citation type="submission" date="2017-02" db="UniProtKB">
        <authorList>
            <consortium name="WormBaseParasite"/>
        </authorList>
    </citation>
    <scope>IDENTIFICATION</scope>
</reference>
<evidence type="ECO:0000313" key="2">
    <source>
        <dbReference type="WBParaSite" id="HPLM_0001424201-mRNA-1"/>
    </source>
</evidence>